<dbReference type="EMBL" id="FJOG01000014">
    <property type="protein sequence ID" value="CZR59790.1"/>
    <property type="molecule type" value="Genomic_DNA"/>
</dbReference>
<dbReference type="CDD" id="cd04477">
    <property type="entry name" value="RPA1N"/>
    <property type="match status" value="1"/>
</dbReference>
<dbReference type="AlphaFoldDB" id="A0A1L7X437"/>
<dbReference type="FunFam" id="2.40.50.140:FF:000041">
    <property type="entry name" value="Replication protein A subunit"/>
    <property type="match status" value="1"/>
</dbReference>
<evidence type="ECO:0000259" key="13">
    <source>
        <dbReference type="Pfam" id="PF08646"/>
    </source>
</evidence>
<comment type="subcellular location">
    <subcellularLocation>
        <location evidence="1 9">Nucleus</location>
    </subcellularLocation>
</comment>
<dbReference type="InterPro" id="IPR031657">
    <property type="entry name" value="REPA_OB_2"/>
</dbReference>
<sequence length="619" mass="68685">MADEANKAAARAQITQGALNAIFNDPATLERQFPVPVCQCVQIKALSSNTEGGAERYRVVLSDITNFVQSMLATQANHVIHEGKLKKGSIVRLKSYQANNVKGKRILIILDLEVIESLGELDKIDTPVALTVKEEEDSKPVNTTITNNGFYGNKPQAQEPVKQEQHALPSRSGPSSSAAHTNIYPIDGLSPYAHKWTIKARVTHKSDIRTWHKQNSEGKLFSVNLLDADGGEIKATGFNDQCDQLYETFQEGSVYYISSPCRVQLAKKQFSNLNNDYELTFERDTVVEKAEDASDVPQVRYNFTNIGALQDVEKDSTIDVIGVLKEVAEVTQITSKTTQKPFDKRELTLVDNSGFSVRLTIWGKTATAFDADPESIVAFKGTKVGDFGGRSLSLLSSGSMSVNPDIAEAHKLKGWYDSQGRTEHFNSHSGMAGAGAAGGRNDPLKTIAQVREENLGMSENNDYFSTKGTIVYIKQENFAYPACLSEGCNKKVTDMGDGSWRCEKCDMSHPKPDYRYIMSVNVNDHTGQMYLSCFDDVGRLIMGMSGDQLMELKENDSAAVQRAFEDANCKTYTFKVRAKMDTFQDQQRVRYQVMSAVPIDYKTEALKLAQLIKQYSMND</sequence>
<dbReference type="FunFam" id="2.40.50.140:FF:000064">
    <property type="entry name" value="Replication protein A subunit"/>
    <property type="match status" value="1"/>
</dbReference>
<comment type="function">
    <text evidence="9">As part of the replication protein A (RPA/RP-A), a single-stranded DNA-binding heterotrimeric complex, may play an essential role in DNA replication, recombination and repair. Binds and stabilizes single-stranded DNA intermediates, preventing complementary DNA reannealing and recruiting different proteins involved in DNA metabolism.</text>
</comment>
<dbReference type="OrthoDB" id="1751331at2759"/>
<evidence type="ECO:0000256" key="1">
    <source>
        <dbReference type="ARBA" id="ARBA00004123"/>
    </source>
</evidence>
<evidence type="ECO:0000313" key="16">
    <source>
        <dbReference type="Proteomes" id="UP000184330"/>
    </source>
</evidence>
<dbReference type="GO" id="GO:0033260">
    <property type="term" value="P:nuclear DNA replication"/>
    <property type="evidence" value="ECO:0007669"/>
    <property type="project" value="EnsemblFungi"/>
</dbReference>
<dbReference type="GO" id="GO:0007004">
    <property type="term" value="P:telomere maintenance via telomerase"/>
    <property type="evidence" value="ECO:0007669"/>
    <property type="project" value="EnsemblFungi"/>
</dbReference>
<keyword evidence="16" id="KW-1185">Reference proteome</keyword>
<dbReference type="FunFam" id="2.40.50.140:FF:000117">
    <property type="entry name" value="Replication protein A subunit"/>
    <property type="match status" value="1"/>
</dbReference>
<proteinExistence type="inferred from homology"/>
<dbReference type="GO" id="GO:0005662">
    <property type="term" value="C:DNA replication factor A complex"/>
    <property type="evidence" value="ECO:0007669"/>
    <property type="project" value="EnsemblFungi"/>
</dbReference>
<protein>
    <recommendedName>
        <fullName evidence="9">Replication protein A subunit</fullName>
    </recommendedName>
</protein>
<keyword evidence="3 9" id="KW-0235">DNA replication</keyword>
<dbReference type="GO" id="GO:0035861">
    <property type="term" value="C:site of double-strand break"/>
    <property type="evidence" value="ECO:0007669"/>
    <property type="project" value="EnsemblFungi"/>
</dbReference>
<accession>A0A1L7X437</accession>
<evidence type="ECO:0000256" key="2">
    <source>
        <dbReference type="ARBA" id="ARBA00005690"/>
    </source>
</evidence>
<gene>
    <name evidence="15" type="ORF">PAC_09684</name>
</gene>
<dbReference type="Gene3D" id="2.40.50.140">
    <property type="entry name" value="Nucleic acid-binding proteins"/>
    <property type="match status" value="4"/>
</dbReference>
<feature type="compositionally biased region" description="Polar residues" evidence="10">
    <location>
        <begin position="140"/>
        <end position="150"/>
    </location>
</feature>
<dbReference type="Pfam" id="PF04057">
    <property type="entry name" value="Rep-A_N"/>
    <property type="match status" value="1"/>
</dbReference>
<dbReference type="GO" id="GO:0000785">
    <property type="term" value="C:chromatin"/>
    <property type="evidence" value="ECO:0007669"/>
    <property type="project" value="EnsemblFungi"/>
</dbReference>
<dbReference type="NCBIfam" id="TIGR00617">
    <property type="entry name" value="rpa1"/>
    <property type="match status" value="1"/>
</dbReference>
<dbReference type="PANTHER" id="PTHR47165">
    <property type="entry name" value="OS03G0429900 PROTEIN"/>
    <property type="match status" value="1"/>
</dbReference>
<evidence type="ECO:0000256" key="4">
    <source>
        <dbReference type="ARBA" id="ARBA00022723"/>
    </source>
</evidence>
<keyword evidence="5 9" id="KW-0863">Zinc-finger</keyword>
<feature type="domain" description="Replication factor A C-terminal" evidence="13">
    <location>
        <begin position="463"/>
        <end position="606"/>
    </location>
</feature>
<evidence type="ECO:0000256" key="10">
    <source>
        <dbReference type="SAM" id="MobiDB-lite"/>
    </source>
</evidence>
<feature type="domain" description="Replication factor-A protein 1 N-terminal" evidence="12">
    <location>
        <begin position="14"/>
        <end position="116"/>
    </location>
</feature>
<name>A0A1L7X437_9HELO</name>
<dbReference type="Pfam" id="PF16900">
    <property type="entry name" value="REPA_OB_2"/>
    <property type="match status" value="1"/>
</dbReference>
<evidence type="ECO:0000256" key="5">
    <source>
        <dbReference type="ARBA" id="ARBA00022771"/>
    </source>
</evidence>
<evidence type="ECO:0000256" key="7">
    <source>
        <dbReference type="ARBA" id="ARBA00023125"/>
    </source>
</evidence>
<dbReference type="CDD" id="cd04476">
    <property type="entry name" value="RPA1_DBD_C"/>
    <property type="match status" value="1"/>
</dbReference>
<dbReference type="InterPro" id="IPR003871">
    <property type="entry name" value="RFA1B/D_OB_1st"/>
</dbReference>
<evidence type="ECO:0000259" key="12">
    <source>
        <dbReference type="Pfam" id="PF04057"/>
    </source>
</evidence>
<dbReference type="GO" id="GO:0006310">
    <property type="term" value="P:DNA recombination"/>
    <property type="evidence" value="ECO:0007669"/>
    <property type="project" value="InterPro"/>
</dbReference>
<dbReference type="Pfam" id="PF02721">
    <property type="entry name" value="DUF223"/>
    <property type="match status" value="1"/>
</dbReference>
<dbReference type="CDD" id="cd04474">
    <property type="entry name" value="RPA1_DBD_A"/>
    <property type="match status" value="1"/>
</dbReference>
<dbReference type="GO" id="GO:0003697">
    <property type="term" value="F:single-stranded DNA binding"/>
    <property type="evidence" value="ECO:0007669"/>
    <property type="project" value="EnsemblFungi"/>
</dbReference>
<comment type="similarity">
    <text evidence="2 9">Belongs to the replication factor A protein 1 family.</text>
</comment>
<comment type="subunit">
    <text evidence="9">Component of the heterotrimeric canonical replication protein A complex (RPA).</text>
</comment>
<dbReference type="InterPro" id="IPR012340">
    <property type="entry name" value="NA-bd_OB-fold"/>
</dbReference>
<dbReference type="InterPro" id="IPR047192">
    <property type="entry name" value="Euk_RPA1_DBD_C"/>
</dbReference>
<dbReference type="STRING" id="576137.A0A1L7X437"/>
<dbReference type="SUPFAM" id="SSF50249">
    <property type="entry name" value="Nucleic acid-binding proteins"/>
    <property type="match status" value="4"/>
</dbReference>
<feature type="region of interest" description="Disordered" evidence="10">
    <location>
        <begin position="139"/>
        <end position="180"/>
    </location>
</feature>
<reference evidence="15 16" key="1">
    <citation type="submission" date="2016-03" db="EMBL/GenBank/DDBJ databases">
        <authorList>
            <person name="Ploux O."/>
        </authorList>
    </citation>
    <scope>NUCLEOTIDE SEQUENCE [LARGE SCALE GENOMIC DNA]</scope>
    <source>
        <strain evidence="15 16">UAMH 11012</strain>
    </source>
</reference>
<dbReference type="GO" id="GO:0006281">
    <property type="term" value="P:DNA repair"/>
    <property type="evidence" value="ECO:0007669"/>
    <property type="project" value="EnsemblFungi"/>
</dbReference>
<dbReference type="Proteomes" id="UP000184330">
    <property type="component" value="Unassembled WGS sequence"/>
</dbReference>
<evidence type="ECO:0000256" key="3">
    <source>
        <dbReference type="ARBA" id="ARBA00022705"/>
    </source>
</evidence>
<feature type="domain" description="Replication protein A OB" evidence="14">
    <location>
        <begin position="306"/>
        <end position="403"/>
    </location>
</feature>
<keyword evidence="7 9" id="KW-0238">DNA-binding</keyword>
<dbReference type="InterPro" id="IPR004591">
    <property type="entry name" value="Rfa1"/>
</dbReference>
<evidence type="ECO:0000313" key="15">
    <source>
        <dbReference type="EMBL" id="CZR59790.1"/>
    </source>
</evidence>
<organism evidence="15 16">
    <name type="scientific">Phialocephala subalpina</name>
    <dbReference type="NCBI Taxonomy" id="576137"/>
    <lineage>
        <taxon>Eukaryota</taxon>
        <taxon>Fungi</taxon>
        <taxon>Dikarya</taxon>
        <taxon>Ascomycota</taxon>
        <taxon>Pezizomycotina</taxon>
        <taxon>Leotiomycetes</taxon>
        <taxon>Helotiales</taxon>
        <taxon>Mollisiaceae</taxon>
        <taxon>Phialocephala</taxon>
        <taxon>Phialocephala fortinii species complex</taxon>
    </lineage>
</organism>
<keyword evidence="4 9" id="KW-0479">Metal-binding</keyword>
<dbReference type="InterPro" id="IPR007199">
    <property type="entry name" value="Rep_factor-A_N"/>
</dbReference>
<evidence type="ECO:0000259" key="11">
    <source>
        <dbReference type="Pfam" id="PF02721"/>
    </source>
</evidence>
<keyword evidence="8 9" id="KW-0539">Nucleus</keyword>
<dbReference type="FunFam" id="2.40.50.140:FF:000090">
    <property type="entry name" value="Replication protein A subunit"/>
    <property type="match status" value="1"/>
</dbReference>
<evidence type="ECO:0000256" key="9">
    <source>
        <dbReference type="RuleBase" id="RU364130"/>
    </source>
</evidence>
<evidence type="ECO:0000256" key="8">
    <source>
        <dbReference type="ARBA" id="ARBA00023242"/>
    </source>
</evidence>
<evidence type="ECO:0000259" key="14">
    <source>
        <dbReference type="Pfam" id="PF16900"/>
    </source>
</evidence>
<dbReference type="CDD" id="cd04475">
    <property type="entry name" value="RPA1_DBD_B"/>
    <property type="match status" value="1"/>
</dbReference>
<dbReference type="GO" id="GO:0140445">
    <property type="term" value="C:chromosome, telomeric repeat region"/>
    <property type="evidence" value="ECO:0007669"/>
    <property type="project" value="EnsemblFungi"/>
</dbReference>
<dbReference type="PANTHER" id="PTHR47165:SF4">
    <property type="entry name" value="OS03G0429900 PROTEIN"/>
    <property type="match status" value="1"/>
</dbReference>
<evidence type="ECO:0000256" key="6">
    <source>
        <dbReference type="ARBA" id="ARBA00022833"/>
    </source>
</evidence>
<dbReference type="InterPro" id="IPR013955">
    <property type="entry name" value="Rep_factor-A_C"/>
</dbReference>
<feature type="domain" description="Replication protein A 70 kDa DNA-binding subunit B/D first OB fold" evidence="11">
    <location>
        <begin position="186"/>
        <end position="289"/>
    </location>
</feature>
<dbReference type="Pfam" id="PF08646">
    <property type="entry name" value="Rep_fac-A_C"/>
    <property type="match status" value="1"/>
</dbReference>
<dbReference type="GO" id="GO:0008270">
    <property type="term" value="F:zinc ion binding"/>
    <property type="evidence" value="ECO:0007669"/>
    <property type="project" value="UniProtKB-KW"/>
</dbReference>
<keyword evidence="6 9" id="KW-0862">Zinc</keyword>